<organism evidence="1 2">
    <name type="scientific">Pleurodeles waltl</name>
    <name type="common">Iberian ribbed newt</name>
    <dbReference type="NCBI Taxonomy" id="8319"/>
    <lineage>
        <taxon>Eukaryota</taxon>
        <taxon>Metazoa</taxon>
        <taxon>Chordata</taxon>
        <taxon>Craniata</taxon>
        <taxon>Vertebrata</taxon>
        <taxon>Euteleostomi</taxon>
        <taxon>Amphibia</taxon>
        <taxon>Batrachia</taxon>
        <taxon>Caudata</taxon>
        <taxon>Salamandroidea</taxon>
        <taxon>Salamandridae</taxon>
        <taxon>Pleurodelinae</taxon>
        <taxon>Pleurodeles</taxon>
    </lineage>
</organism>
<dbReference type="Proteomes" id="UP001066276">
    <property type="component" value="Chromosome 3_2"/>
</dbReference>
<dbReference type="EMBL" id="JANPWB010000006">
    <property type="protein sequence ID" value="KAJ1180039.1"/>
    <property type="molecule type" value="Genomic_DNA"/>
</dbReference>
<accession>A0AAV7TW38</accession>
<proteinExistence type="predicted"/>
<keyword evidence="2" id="KW-1185">Reference proteome</keyword>
<name>A0AAV7TW38_PLEWA</name>
<evidence type="ECO:0000313" key="2">
    <source>
        <dbReference type="Proteomes" id="UP001066276"/>
    </source>
</evidence>
<gene>
    <name evidence="1" type="ORF">NDU88_005263</name>
</gene>
<protein>
    <submittedName>
        <fullName evidence="1">Uncharacterized protein</fullName>
    </submittedName>
</protein>
<reference evidence="1" key="1">
    <citation type="journal article" date="2022" name="bioRxiv">
        <title>Sequencing and chromosome-scale assembly of the giantPleurodeles waltlgenome.</title>
        <authorList>
            <person name="Brown T."/>
            <person name="Elewa A."/>
            <person name="Iarovenko S."/>
            <person name="Subramanian E."/>
            <person name="Araus A.J."/>
            <person name="Petzold A."/>
            <person name="Susuki M."/>
            <person name="Suzuki K.-i.T."/>
            <person name="Hayashi T."/>
            <person name="Toyoda A."/>
            <person name="Oliveira C."/>
            <person name="Osipova E."/>
            <person name="Leigh N.D."/>
            <person name="Simon A."/>
            <person name="Yun M.H."/>
        </authorList>
    </citation>
    <scope>NUCLEOTIDE SEQUENCE</scope>
    <source>
        <strain evidence="1">20211129_DDA</strain>
        <tissue evidence="1">Liver</tissue>
    </source>
</reference>
<evidence type="ECO:0000313" key="1">
    <source>
        <dbReference type="EMBL" id="KAJ1180039.1"/>
    </source>
</evidence>
<sequence>MPGGHFGRAGRWRYPQIGPSVRFGQDPLDQAGETWRARCSGRCPGLVLEIGTIAAGSLDGLAGDEPLGGLEMIQPCEGLEHWDASPLSGRAK</sequence>
<comment type="caution">
    <text evidence="1">The sequence shown here is derived from an EMBL/GenBank/DDBJ whole genome shotgun (WGS) entry which is preliminary data.</text>
</comment>
<dbReference type="AlphaFoldDB" id="A0AAV7TW38"/>